<reference evidence="1" key="1">
    <citation type="journal article" date="2021" name="PeerJ">
        <title>Extensive microbial diversity within the chicken gut microbiome revealed by metagenomics and culture.</title>
        <authorList>
            <person name="Gilroy R."/>
            <person name="Ravi A."/>
            <person name="Getino M."/>
            <person name="Pursley I."/>
            <person name="Horton D.L."/>
            <person name="Alikhan N.F."/>
            <person name="Baker D."/>
            <person name="Gharbi K."/>
            <person name="Hall N."/>
            <person name="Watson M."/>
            <person name="Adriaenssens E.M."/>
            <person name="Foster-Nyarko E."/>
            <person name="Jarju S."/>
            <person name="Secka A."/>
            <person name="Antonio M."/>
            <person name="Oren A."/>
            <person name="Chaudhuri R.R."/>
            <person name="La Ragione R."/>
            <person name="Hildebrand F."/>
            <person name="Pallen M.J."/>
        </authorList>
    </citation>
    <scope>NUCLEOTIDE SEQUENCE</scope>
    <source>
        <strain evidence="1">ChiSxjej3B15-572</strain>
    </source>
</reference>
<name>A0A9D1VHT1_9LACO</name>
<dbReference type="SUPFAM" id="SSF53474">
    <property type="entry name" value="alpha/beta-Hydrolases"/>
    <property type="match status" value="1"/>
</dbReference>
<dbReference type="EMBL" id="DXFH01000018">
    <property type="protein sequence ID" value="HIX35641.1"/>
    <property type="molecule type" value="Genomic_DNA"/>
</dbReference>
<dbReference type="PANTHER" id="PTHR15394">
    <property type="entry name" value="SERINE HYDROLASE RBBP9"/>
    <property type="match status" value="1"/>
</dbReference>
<dbReference type="Proteomes" id="UP000824231">
    <property type="component" value="Unassembled WGS sequence"/>
</dbReference>
<dbReference type="InterPro" id="IPR029058">
    <property type="entry name" value="AB_hydrolase_fold"/>
</dbReference>
<protein>
    <submittedName>
        <fullName evidence="1">Alpha/beta hydrolase</fullName>
    </submittedName>
</protein>
<reference evidence="1" key="2">
    <citation type="submission" date="2021-04" db="EMBL/GenBank/DDBJ databases">
        <authorList>
            <person name="Gilroy R."/>
        </authorList>
    </citation>
    <scope>NUCLEOTIDE SEQUENCE</scope>
    <source>
        <strain evidence="1">ChiSxjej3B15-572</strain>
    </source>
</reference>
<proteinExistence type="predicted"/>
<dbReference type="GO" id="GO:0016787">
    <property type="term" value="F:hydrolase activity"/>
    <property type="evidence" value="ECO:0007669"/>
    <property type="project" value="UniProtKB-KW"/>
</dbReference>
<dbReference type="PANTHER" id="PTHR15394:SF3">
    <property type="entry name" value="SERINE HYDROLASE RBBP9"/>
    <property type="match status" value="1"/>
</dbReference>
<gene>
    <name evidence="1" type="ORF">H9856_04510</name>
</gene>
<sequence>MSEKAYLIHGTSTRDDDWFPWLEQALKPEIELDRIFLPDPFRPQQAAWDGAVDDQLPHDGEVTVVAHSLGCVTALRYAARQPLDRVNLVLVGAFAQPLPTYPQLDQFMAEQVDYAAIKNKLGKATVITAQNDPIAPYQYAVAVANQLGAKLIVQPDGGHFLSSDGYTPFPLVSKEVRRVME</sequence>
<accession>A0A9D1VHT1</accession>
<evidence type="ECO:0000313" key="2">
    <source>
        <dbReference type="Proteomes" id="UP000824231"/>
    </source>
</evidence>
<evidence type="ECO:0000313" key="1">
    <source>
        <dbReference type="EMBL" id="HIX35641.1"/>
    </source>
</evidence>
<dbReference type="Pfam" id="PF06821">
    <property type="entry name" value="Ser_hydrolase"/>
    <property type="match status" value="1"/>
</dbReference>
<keyword evidence="1" id="KW-0378">Hydrolase</keyword>
<dbReference type="Gene3D" id="3.40.50.1820">
    <property type="entry name" value="alpha/beta hydrolase"/>
    <property type="match status" value="1"/>
</dbReference>
<organism evidence="1 2">
    <name type="scientific">Candidatus Limosilactobacillus merdigallinarum</name>
    <dbReference type="NCBI Taxonomy" id="2838652"/>
    <lineage>
        <taxon>Bacteria</taxon>
        <taxon>Bacillati</taxon>
        <taxon>Bacillota</taxon>
        <taxon>Bacilli</taxon>
        <taxon>Lactobacillales</taxon>
        <taxon>Lactobacillaceae</taxon>
        <taxon>Limosilactobacillus</taxon>
    </lineage>
</organism>
<dbReference type="InterPro" id="IPR010662">
    <property type="entry name" value="RBBP9/YdeN"/>
</dbReference>
<dbReference type="AlphaFoldDB" id="A0A9D1VHT1"/>
<comment type="caution">
    <text evidence="1">The sequence shown here is derived from an EMBL/GenBank/DDBJ whole genome shotgun (WGS) entry which is preliminary data.</text>
</comment>